<accession>A0A8H4MYV0</accession>
<keyword evidence="2" id="KW-1185">Reference proteome</keyword>
<dbReference type="EMBL" id="WWBZ02000082">
    <property type="protein sequence ID" value="KAF4300823.1"/>
    <property type="molecule type" value="Genomic_DNA"/>
</dbReference>
<gene>
    <name evidence="1" type="ORF">GTA08_BOTSDO10650</name>
</gene>
<name>A0A8H4MYV0_9PEZI</name>
<protein>
    <submittedName>
        <fullName evidence="1">Uncharacterized protein</fullName>
    </submittedName>
</protein>
<evidence type="ECO:0000313" key="1">
    <source>
        <dbReference type="EMBL" id="KAF4300823.1"/>
    </source>
</evidence>
<reference evidence="1" key="1">
    <citation type="submission" date="2020-04" db="EMBL/GenBank/DDBJ databases">
        <title>Genome Assembly and Annotation of Botryosphaeria dothidea sdau 11-99, a Latent Pathogen of Apple Fruit Ring Rot in China.</title>
        <authorList>
            <person name="Yu C."/>
            <person name="Diao Y."/>
            <person name="Lu Q."/>
            <person name="Zhao J."/>
            <person name="Cui S."/>
            <person name="Peng C."/>
            <person name="He B."/>
            <person name="Liu H."/>
        </authorList>
    </citation>
    <scope>NUCLEOTIDE SEQUENCE [LARGE SCALE GENOMIC DNA]</scope>
    <source>
        <strain evidence="1">Sdau11-99</strain>
    </source>
</reference>
<dbReference type="Proteomes" id="UP000572817">
    <property type="component" value="Unassembled WGS sequence"/>
</dbReference>
<evidence type="ECO:0000313" key="2">
    <source>
        <dbReference type="Proteomes" id="UP000572817"/>
    </source>
</evidence>
<dbReference type="OrthoDB" id="66881at2759"/>
<comment type="caution">
    <text evidence="1">The sequence shown here is derived from an EMBL/GenBank/DDBJ whole genome shotgun (WGS) entry which is preliminary data.</text>
</comment>
<organism evidence="1 2">
    <name type="scientific">Botryosphaeria dothidea</name>
    <dbReference type="NCBI Taxonomy" id="55169"/>
    <lineage>
        <taxon>Eukaryota</taxon>
        <taxon>Fungi</taxon>
        <taxon>Dikarya</taxon>
        <taxon>Ascomycota</taxon>
        <taxon>Pezizomycotina</taxon>
        <taxon>Dothideomycetes</taxon>
        <taxon>Dothideomycetes incertae sedis</taxon>
        <taxon>Botryosphaeriales</taxon>
        <taxon>Botryosphaeriaceae</taxon>
        <taxon>Botryosphaeria</taxon>
    </lineage>
</organism>
<sequence length="374" mass="42639">MDPHGPRLLKEQQLLVYQDKPLLCTLLNATTDSDAAATPAQKIAVANEADTIGKLIQANLDAEDLRSLRLVSKWFKEWVYQSHALIFSTLYVNQRFTSPHQEQLALFSLLSLAPFCCHLVISFSRRMLQNVPLMLHNGQQVFDTKQSVWMLIFEILRGLATLTISAPGEPDWHVFGIGEALLESIRVALETKLPRSLHNITLSPVNATGLLHFRWRGAAFQETIWTARSFWIRLTHLNIDLHNPLPYYERSNKKDFVKTLHDYLGSFSRSLKVLHFSWLGEAGPNPLLLDLRYGGHNFSSPKIKWAVLEDVVLRNVLAHDGGLVALRRTRIPRLQHFELEDEKMTENEVMVWEEDEEEVSGGHSPLLLFGPLSI</sequence>
<proteinExistence type="predicted"/>
<dbReference type="AlphaFoldDB" id="A0A8H4MYV0"/>